<sequence>MAARSETRQNQEMASGKGSLTRHPVHCQSVASGGIHQASERFLRIRIQLVEPIGVRRPLDAGVGSCIGHLGDAMRPPRRLAGMGNRRLQGRLGRLLDVKGSHRLMNIQISGQLAQRPMEPRRVRCADLTLAGAGRAQRRQVPDHSTSSTRNRQIALLKIRQQLRQRPVPTTTRSRSE</sequence>
<evidence type="ECO:0000313" key="3">
    <source>
        <dbReference type="Proteomes" id="UP000010816"/>
    </source>
</evidence>
<dbReference type="KEGG" id="tmb:Thimo_0310"/>
<organism evidence="2 3">
    <name type="scientific">Thioflavicoccus mobilis 8321</name>
    <dbReference type="NCBI Taxonomy" id="765912"/>
    <lineage>
        <taxon>Bacteria</taxon>
        <taxon>Pseudomonadati</taxon>
        <taxon>Pseudomonadota</taxon>
        <taxon>Gammaproteobacteria</taxon>
        <taxon>Chromatiales</taxon>
        <taxon>Chromatiaceae</taxon>
        <taxon>Thioflavicoccus</taxon>
    </lineage>
</organism>
<protein>
    <submittedName>
        <fullName evidence="2">Uncharacterized protein</fullName>
    </submittedName>
</protein>
<accession>L0GUY6</accession>
<gene>
    <name evidence="2" type="ORF">Thimo_0310</name>
</gene>
<dbReference type="AlphaFoldDB" id="L0GUY6"/>
<dbReference type="EMBL" id="CP003051">
    <property type="protein sequence ID" value="AGA89180.1"/>
    <property type="molecule type" value="Genomic_DNA"/>
</dbReference>
<keyword evidence="3" id="KW-1185">Reference proteome</keyword>
<feature type="region of interest" description="Disordered" evidence="1">
    <location>
        <begin position="1"/>
        <end position="24"/>
    </location>
</feature>
<name>L0GUY6_9GAMM</name>
<dbReference type="HOGENOM" id="CLU_1517252_0_0_6"/>
<dbReference type="STRING" id="765912.Thimo_0310"/>
<dbReference type="Proteomes" id="UP000010816">
    <property type="component" value="Chromosome"/>
</dbReference>
<evidence type="ECO:0000256" key="1">
    <source>
        <dbReference type="SAM" id="MobiDB-lite"/>
    </source>
</evidence>
<reference evidence="2 3" key="1">
    <citation type="submission" date="2011-09" db="EMBL/GenBank/DDBJ databases">
        <title>Complete sequence of chromosome of Thioflavicoccus mobilis 8321.</title>
        <authorList>
            <consortium name="US DOE Joint Genome Institute"/>
            <person name="Lucas S."/>
            <person name="Han J."/>
            <person name="Lapidus A."/>
            <person name="Cheng J.-F."/>
            <person name="Goodwin L."/>
            <person name="Pitluck S."/>
            <person name="Peters L."/>
            <person name="Ovchinnikova G."/>
            <person name="Lu M."/>
            <person name="Detter J.C."/>
            <person name="Han C."/>
            <person name="Tapia R."/>
            <person name="Land M."/>
            <person name="Hauser L."/>
            <person name="Kyrpides N."/>
            <person name="Ivanova N."/>
            <person name="Pagani I."/>
            <person name="Vogl K."/>
            <person name="Liu Z."/>
            <person name="Imhoff J."/>
            <person name="Thiel V."/>
            <person name="Frigaard N.-U."/>
            <person name="Bryant D."/>
            <person name="Woyke T."/>
        </authorList>
    </citation>
    <scope>NUCLEOTIDE SEQUENCE [LARGE SCALE GENOMIC DNA]</scope>
    <source>
        <strain evidence="2 3">8321</strain>
    </source>
</reference>
<evidence type="ECO:0000313" key="2">
    <source>
        <dbReference type="EMBL" id="AGA89180.1"/>
    </source>
</evidence>
<proteinExistence type="predicted"/>